<dbReference type="STRING" id="504805.SAMN05421505_107179"/>
<sequence length="154" mass="17531">MADLFELRMGLYGAEAATEELTDKARSLLDEHSRRAPIVRAWALSSIPGDQPTEPGSEEELTVSELYEELPEQWRLEHPGAEPGDRRVIELRIGVYGDGLRELLDELSRLACPEPEHSSACPVPWSTNFTLPFDDHYRAYLEAHYGHLRRIMDT</sequence>
<gene>
    <name evidence="1" type="ORF">SAMN05421505_107179</name>
</gene>
<reference evidence="1 2" key="1">
    <citation type="submission" date="2016-10" db="EMBL/GenBank/DDBJ databases">
        <authorList>
            <person name="de Groot N.N."/>
        </authorList>
    </citation>
    <scope>NUCLEOTIDE SEQUENCE [LARGE SCALE GENOMIC DNA]</scope>
    <source>
        <strain evidence="1 2">CPCC 201354</strain>
    </source>
</reference>
<dbReference type="Proteomes" id="UP000198923">
    <property type="component" value="Unassembled WGS sequence"/>
</dbReference>
<dbReference type="AlphaFoldDB" id="A0A1G7WUT6"/>
<name>A0A1G7WUT6_9ACTN</name>
<dbReference type="OrthoDB" id="4311068at2"/>
<protein>
    <submittedName>
        <fullName evidence="1">Uncharacterized protein</fullName>
    </submittedName>
</protein>
<organism evidence="1 2">
    <name type="scientific">Sinosporangium album</name>
    <dbReference type="NCBI Taxonomy" id="504805"/>
    <lineage>
        <taxon>Bacteria</taxon>
        <taxon>Bacillati</taxon>
        <taxon>Actinomycetota</taxon>
        <taxon>Actinomycetes</taxon>
        <taxon>Streptosporangiales</taxon>
        <taxon>Streptosporangiaceae</taxon>
        <taxon>Sinosporangium</taxon>
    </lineage>
</organism>
<evidence type="ECO:0000313" key="1">
    <source>
        <dbReference type="EMBL" id="SDG75070.1"/>
    </source>
</evidence>
<dbReference type="EMBL" id="FNCN01000007">
    <property type="protein sequence ID" value="SDG75070.1"/>
    <property type="molecule type" value="Genomic_DNA"/>
</dbReference>
<accession>A0A1G7WUT6</accession>
<keyword evidence="2" id="KW-1185">Reference proteome</keyword>
<dbReference type="RefSeq" id="WP_093170080.1">
    <property type="nucleotide sequence ID" value="NZ_FNCN01000007.1"/>
</dbReference>
<proteinExistence type="predicted"/>
<evidence type="ECO:0000313" key="2">
    <source>
        <dbReference type="Proteomes" id="UP000198923"/>
    </source>
</evidence>